<dbReference type="AlphaFoldDB" id="A0A226Q2T0"/>
<dbReference type="KEGG" id="gtm:GT3921_11050"/>
<name>A0A226Q2T0_9BACL</name>
<gene>
    <name evidence="3" type="ORF">B9L19_10005</name>
</gene>
<dbReference type="RefSeq" id="WP_047753128.1">
    <property type="nucleotide sequence ID" value="NZ_CP018058.1"/>
</dbReference>
<dbReference type="Gene3D" id="1.10.10.2910">
    <property type="match status" value="1"/>
</dbReference>
<comment type="caution">
    <text evidence="3">The sequence shown here is derived from an EMBL/GenBank/DDBJ whole genome shotgun (WGS) entry which is preliminary data.</text>
</comment>
<dbReference type="Pfam" id="PF08401">
    <property type="entry name" value="ArdcN"/>
    <property type="match status" value="1"/>
</dbReference>
<sequence length="335" mass="39325">MHTPSESPLPFSEKKLNKIQKEVDRAIERIFKNGEFQRYLEVVARFPKYSLHNVMMILSQKPNATLVMGYKAWQELGRHVQKGEKAIKIFAPIFEKKLQPKIDPETNKPVRDEKGRTVMEKKEILKGFRFVNVFDISQTQGKEMFDIRKLIREDLKESERIQSLYKHFLAHLNKNRIEVKEEVLDDPNIKGYYDRAKHLIRINASVENTSLKFKTLIHEYAHAQLHHKDSDMQKLPRGHKEAQAEAVAFIVSKYYGLDTEPYSAGYIATWAKDIQLAKQAMKEIQHVAQGIIQEIDELMKERIKELRQIHESSKDQDKNNKNEKDKDFDTHILAF</sequence>
<evidence type="ECO:0000313" key="3">
    <source>
        <dbReference type="EMBL" id="OXB85919.1"/>
    </source>
</evidence>
<organism evidence="3 4">
    <name type="scientific">Geobacillus thermocatenulatus</name>
    <dbReference type="NCBI Taxonomy" id="33938"/>
    <lineage>
        <taxon>Bacteria</taxon>
        <taxon>Bacillati</taxon>
        <taxon>Bacillota</taxon>
        <taxon>Bacilli</taxon>
        <taxon>Bacillales</taxon>
        <taxon>Anoxybacillaceae</taxon>
        <taxon>Geobacillus</taxon>
        <taxon>Geobacillus thermoleovorans group</taxon>
    </lineage>
</organism>
<accession>A0A226Q2T0</accession>
<dbReference type="InterPro" id="IPR010359">
    <property type="entry name" value="IrrE_HExxH"/>
</dbReference>
<dbReference type="Pfam" id="PF06114">
    <property type="entry name" value="Peptidase_M78"/>
    <property type="match status" value="1"/>
</dbReference>
<dbReference type="InterPro" id="IPR013610">
    <property type="entry name" value="ArdC_N"/>
</dbReference>
<evidence type="ECO:0000259" key="1">
    <source>
        <dbReference type="Pfam" id="PF06114"/>
    </source>
</evidence>
<reference evidence="3 4" key="1">
    <citation type="submission" date="2017-05" db="EMBL/GenBank/DDBJ databases">
        <title>The genome sequence of Geobacillus thermocatenulatus DSM 730.</title>
        <authorList>
            <person name="Ramaloko W.T."/>
            <person name="Koen N."/>
            <person name="Polliack S."/>
            <person name="Aliyu H."/>
            <person name="Lebre P."/>
            <person name="Mohr T."/>
            <person name="Oswald F."/>
            <person name="Zwick M."/>
            <person name="Neumann A."/>
            <person name="Syldatk C."/>
            <person name="Cowan D."/>
            <person name="De Maayer P."/>
        </authorList>
    </citation>
    <scope>NUCLEOTIDE SEQUENCE [LARGE SCALE GENOMIC DNA]</scope>
    <source>
        <strain evidence="3 4">BGSC 93A1</strain>
    </source>
</reference>
<dbReference type="GO" id="GO:0003697">
    <property type="term" value="F:single-stranded DNA binding"/>
    <property type="evidence" value="ECO:0007669"/>
    <property type="project" value="InterPro"/>
</dbReference>
<feature type="domain" description="IrrE N-terminal-like" evidence="1">
    <location>
        <begin position="177"/>
        <end position="249"/>
    </location>
</feature>
<keyword evidence="4" id="KW-1185">Reference proteome</keyword>
<feature type="domain" description="N-terminal" evidence="2">
    <location>
        <begin position="32"/>
        <end position="128"/>
    </location>
</feature>
<dbReference type="EMBL" id="NEWK01000002">
    <property type="protein sequence ID" value="OXB85919.1"/>
    <property type="molecule type" value="Genomic_DNA"/>
</dbReference>
<evidence type="ECO:0000259" key="2">
    <source>
        <dbReference type="Pfam" id="PF08401"/>
    </source>
</evidence>
<protein>
    <submittedName>
        <fullName evidence="3">DUF1738 domain-containing protein</fullName>
    </submittedName>
</protein>
<dbReference type="Proteomes" id="UP000198378">
    <property type="component" value="Unassembled WGS sequence"/>
</dbReference>
<evidence type="ECO:0000313" key="4">
    <source>
        <dbReference type="Proteomes" id="UP000198378"/>
    </source>
</evidence>
<proteinExistence type="predicted"/>